<dbReference type="InterPro" id="IPR036852">
    <property type="entry name" value="Peptidase_S8/S53_dom_sf"/>
</dbReference>
<proteinExistence type="inferred from homology"/>
<evidence type="ECO:0000256" key="4">
    <source>
        <dbReference type="ARBA" id="ARBA00022737"/>
    </source>
</evidence>
<evidence type="ECO:0000256" key="2">
    <source>
        <dbReference type="ARBA" id="ARBA00022525"/>
    </source>
</evidence>
<feature type="active site" description="Charge relay system" evidence="7">
    <location>
        <position position="240"/>
    </location>
</feature>
<dbReference type="PRINTS" id="PR00313">
    <property type="entry name" value="CABNDNGRPT"/>
</dbReference>
<keyword evidence="5 7" id="KW-0378">Hydrolase</keyword>
<dbReference type="PROSITE" id="PS51829">
    <property type="entry name" value="P_HOMO_B"/>
    <property type="match status" value="1"/>
</dbReference>
<dbReference type="PROSITE" id="PS51892">
    <property type="entry name" value="SUBTILASE"/>
    <property type="match status" value="1"/>
</dbReference>
<evidence type="ECO:0000256" key="3">
    <source>
        <dbReference type="ARBA" id="ARBA00022670"/>
    </source>
</evidence>
<keyword evidence="4" id="KW-0677">Repeat</keyword>
<dbReference type="InterPro" id="IPR013858">
    <property type="entry name" value="Peptidase_M10B_C"/>
</dbReference>
<dbReference type="InterPro" id="IPR011049">
    <property type="entry name" value="Serralysin-like_metalloprot_C"/>
</dbReference>
<dbReference type="Gene3D" id="2.60.120.260">
    <property type="entry name" value="Galactose-binding domain-like"/>
    <property type="match status" value="1"/>
</dbReference>
<evidence type="ECO:0000256" key="1">
    <source>
        <dbReference type="ARBA" id="ARBA00004613"/>
    </source>
</evidence>
<keyword evidence="10" id="KW-1185">Reference proteome</keyword>
<dbReference type="InterPro" id="IPR008979">
    <property type="entry name" value="Galactose-bd-like_sf"/>
</dbReference>
<comment type="subcellular location">
    <subcellularLocation>
        <location evidence="1">Secreted</location>
    </subcellularLocation>
</comment>
<reference evidence="9 10" key="1">
    <citation type="submission" date="2023-08" db="EMBL/GenBank/DDBJ databases">
        <title>The draft genome sequence of Paracraurococcus sp. LOR1-02.</title>
        <authorList>
            <person name="Kingkaew E."/>
            <person name="Tanasupawat S."/>
        </authorList>
    </citation>
    <scope>NUCLEOTIDE SEQUENCE [LARGE SCALE GENOMIC DNA]</scope>
    <source>
        <strain evidence="9 10">LOR1-02</strain>
    </source>
</reference>
<name>A0ABT9EA18_9PROT</name>
<evidence type="ECO:0000259" key="8">
    <source>
        <dbReference type="PROSITE" id="PS51829"/>
    </source>
</evidence>
<dbReference type="Proteomes" id="UP001243009">
    <property type="component" value="Unassembled WGS sequence"/>
</dbReference>
<dbReference type="PRINTS" id="PR00723">
    <property type="entry name" value="SUBTILISIN"/>
</dbReference>
<dbReference type="Pfam" id="PF00082">
    <property type="entry name" value="Peptidase_S8"/>
    <property type="match status" value="1"/>
</dbReference>
<dbReference type="PROSITE" id="PS00136">
    <property type="entry name" value="SUBTILASE_ASP"/>
    <property type="match status" value="1"/>
</dbReference>
<organism evidence="9 10">
    <name type="scientific">Paracraurococcus lichenis</name>
    <dbReference type="NCBI Taxonomy" id="3064888"/>
    <lineage>
        <taxon>Bacteria</taxon>
        <taxon>Pseudomonadati</taxon>
        <taxon>Pseudomonadota</taxon>
        <taxon>Alphaproteobacteria</taxon>
        <taxon>Acetobacterales</taxon>
        <taxon>Roseomonadaceae</taxon>
        <taxon>Paracraurococcus</taxon>
    </lineage>
</organism>
<dbReference type="Pfam" id="PF01483">
    <property type="entry name" value="P_proprotein"/>
    <property type="match status" value="1"/>
</dbReference>
<dbReference type="InterPro" id="IPR000209">
    <property type="entry name" value="Peptidase_S8/S53_dom"/>
</dbReference>
<dbReference type="EMBL" id="JAUTWS010000068">
    <property type="protein sequence ID" value="MDO9713047.1"/>
    <property type="molecule type" value="Genomic_DNA"/>
</dbReference>
<evidence type="ECO:0000313" key="10">
    <source>
        <dbReference type="Proteomes" id="UP001243009"/>
    </source>
</evidence>
<dbReference type="Pfam" id="PF08548">
    <property type="entry name" value="Peptidase_M10_C"/>
    <property type="match status" value="1"/>
</dbReference>
<dbReference type="SUPFAM" id="SSF51120">
    <property type="entry name" value="beta-Roll"/>
    <property type="match status" value="1"/>
</dbReference>
<dbReference type="Gene3D" id="3.40.50.200">
    <property type="entry name" value="Peptidase S8/S53 domain"/>
    <property type="match status" value="1"/>
</dbReference>
<dbReference type="InterPro" id="IPR002884">
    <property type="entry name" value="P_dom"/>
</dbReference>
<accession>A0ABT9EA18</accession>
<dbReference type="InterPro" id="IPR023827">
    <property type="entry name" value="Peptidase_S8_Asp-AS"/>
</dbReference>
<sequence>MSASPNDPLYLSGAQWNLAPGRNSINAVGAWNLGYTGAGIKTAFIDDGFNYTNPDLTNYSSTLSYNVMTGGTDAFAADTHGTGTMGMLGAAANGVGMVGVAYDATLIGVQLALSSATKAQFGQAVDYASSTADVTSMSFTFAPWADRGFLDFKFYQNVTFGRSNLGTVYVVGAGNGRAAGDDINLHGLQNSQYVITVGSTDINGHVSAFSTPGVALHVVAPGERVVTTVADSTGVVSGTSYVAPTVAGIADLILQANGNLGWRDVQEIIGITAHKTAATDAVYLTNHAHDWNGGGMHHSADYGFGMVDAAAAVRLAEAFISNPYDKAYPGITHTVGSTLGADYSDSVSFSSNIRVEKAMVTVNLSNFDWSDYRISLVSGAGTESVLIDHPLANTFGSKVATFTTEQFWGEESNGNWTLKIHDYNTGTTSTLNSWSLRLVGDDAGRDNQYLFTDELAGLVKADPSRGVLADSNDGYDTLNFSATSGDLKMDLINGGSFRDPDGNTVSLTFKAGSTFENLFGGAGNDILGGNSGNNFIRGGYGYDTMSGSGGDDVFIEGRNSGADVISDFGTGDKIWLTDGVKLASASGNVAVLSDGATVTAANGYLWKSGDFVVVTGSWVQNLPHLDTLYA</sequence>
<dbReference type="Gene3D" id="2.150.10.10">
    <property type="entry name" value="Serralysin-like metalloprotease, C-terminal"/>
    <property type="match status" value="1"/>
</dbReference>
<evidence type="ECO:0000256" key="7">
    <source>
        <dbReference type="PROSITE-ProRule" id="PRU01240"/>
    </source>
</evidence>
<evidence type="ECO:0000313" key="9">
    <source>
        <dbReference type="EMBL" id="MDO9713047.1"/>
    </source>
</evidence>
<keyword evidence="2" id="KW-0964">Secreted</keyword>
<dbReference type="RefSeq" id="WP_305107908.1">
    <property type="nucleotide sequence ID" value="NZ_JAUTWS010000068.1"/>
</dbReference>
<feature type="domain" description="P/Homo B" evidence="8">
    <location>
        <begin position="307"/>
        <end position="444"/>
    </location>
</feature>
<dbReference type="PANTHER" id="PTHR42884">
    <property type="entry name" value="PROPROTEIN CONVERTASE SUBTILISIN/KEXIN-RELATED"/>
    <property type="match status" value="1"/>
</dbReference>
<feature type="active site" description="Charge relay system" evidence="7">
    <location>
        <position position="80"/>
    </location>
</feature>
<dbReference type="SUPFAM" id="SSF49785">
    <property type="entry name" value="Galactose-binding domain-like"/>
    <property type="match status" value="1"/>
</dbReference>
<comment type="caution">
    <text evidence="9">The sequence shown here is derived from an EMBL/GenBank/DDBJ whole genome shotgun (WGS) entry which is preliminary data.</text>
</comment>
<dbReference type="PANTHER" id="PTHR42884:SF14">
    <property type="entry name" value="NEUROENDOCRINE CONVERTASE 1"/>
    <property type="match status" value="1"/>
</dbReference>
<feature type="active site" description="Charge relay system" evidence="7">
    <location>
        <position position="46"/>
    </location>
</feature>
<dbReference type="SUPFAM" id="SSF52743">
    <property type="entry name" value="Subtilisin-like"/>
    <property type="match status" value="1"/>
</dbReference>
<evidence type="ECO:0000256" key="5">
    <source>
        <dbReference type="ARBA" id="ARBA00022801"/>
    </source>
</evidence>
<keyword evidence="3 7" id="KW-0645">Protease</keyword>
<gene>
    <name evidence="9" type="ORF">Q7A36_32260</name>
</gene>
<protein>
    <submittedName>
        <fullName evidence="9">S8 family serine peptidase</fullName>
    </submittedName>
</protein>
<comment type="similarity">
    <text evidence="7">Belongs to the peptidase S8 family.</text>
</comment>
<evidence type="ECO:0000256" key="6">
    <source>
        <dbReference type="ARBA" id="ARBA00022825"/>
    </source>
</evidence>
<keyword evidence="6 7" id="KW-0720">Serine protease</keyword>
<dbReference type="InterPro" id="IPR015500">
    <property type="entry name" value="Peptidase_S8_subtilisin-rel"/>
</dbReference>